<dbReference type="UniPathway" id="UPA00219"/>
<dbReference type="SUPFAM" id="SSF141523">
    <property type="entry name" value="L,D-transpeptidase catalytic domain-like"/>
    <property type="match status" value="1"/>
</dbReference>
<evidence type="ECO:0000256" key="5">
    <source>
        <dbReference type="ARBA" id="ARBA00022984"/>
    </source>
</evidence>
<dbReference type="Pfam" id="PF03734">
    <property type="entry name" value="YkuD"/>
    <property type="match status" value="1"/>
</dbReference>
<evidence type="ECO:0000313" key="10">
    <source>
        <dbReference type="EMBL" id="NEX21766.1"/>
    </source>
</evidence>
<comment type="caution">
    <text evidence="10">The sequence shown here is derived from an EMBL/GenBank/DDBJ whole genome shotgun (WGS) entry which is preliminary data.</text>
</comment>
<dbReference type="GO" id="GO:0018104">
    <property type="term" value="P:peptidoglycan-protein cross-linking"/>
    <property type="evidence" value="ECO:0007669"/>
    <property type="project" value="TreeGrafter"/>
</dbReference>
<dbReference type="RefSeq" id="WP_164654870.1">
    <property type="nucleotide sequence ID" value="NZ_JAAIJR010000068.1"/>
</dbReference>
<dbReference type="InterPro" id="IPR005490">
    <property type="entry name" value="LD_TPept_cat_dom"/>
</dbReference>
<dbReference type="PANTHER" id="PTHR30582:SF2">
    <property type="entry name" value="L,D-TRANSPEPTIDASE YCIB-RELATED"/>
    <property type="match status" value="1"/>
</dbReference>
<dbReference type="GO" id="GO:0016740">
    <property type="term" value="F:transferase activity"/>
    <property type="evidence" value="ECO:0007669"/>
    <property type="project" value="UniProtKB-KW"/>
</dbReference>
<dbReference type="InterPro" id="IPR050979">
    <property type="entry name" value="LD-transpeptidase"/>
</dbReference>
<feature type="compositionally biased region" description="Pro residues" evidence="8">
    <location>
        <begin position="439"/>
        <end position="459"/>
    </location>
</feature>
<feature type="active site" description="Proton donor/acceptor" evidence="7">
    <location>
        <position position="186"/>
    </location>
</feature>
<dbReference type="PRINTS" id="PR01217">
    <property type="entry name" value="PRICHEXTENSN"/>
</dbReference>
<protein>
    <submittedName>
        <fullName evidence="10">L,D-transpeptidase family protein</fullName>
    </submittedName>
</protein>
<feature type="compositionally biased region" description="Basic and acidic residues" evidence="8">
    <location>
        <begin position="62"/>
        <end position="72"/>
    </location>
</feature>
<comment type="similarity">
    <text evidence="2">Belongs to the YkuD family.</text>
</comment>
<reference evidence="11" key="1">
    <citation type="journal article" date="2020" name="Microbiol. Resour. Announc.">
        <title>Draft Genome Sequences of Thiorhodococcus mannitoliphagus and Thiorhodococcus minor, Purple Sulfur Photosynthetic Bacteria in the Gammaproteobacterial Family Chromatiaceae.</title>
        <authorList>
            <person name="Aviles F.A."/>
            <person name="Meyer T.E."/>
            <person name="Kyndt J.A."/>
        </authorList>
    </citation>
    <scope>NUCLEOTIDE SEQUENCE [LARGE SCALE GENOMIC DNA]</scope>
    <source>
        <strain evidence="11">DSM 18266</strain>
    </source>
</reference>
<dbReference type="CDD" id="cd16913">
    <property type="entry name" value="YkuD_like"/>
    <property type="match status" value="1"/>
</dbReference>
<evidence type="ECO:0000313" key="11">
    <source>
        <dbReference type="Proteomes" id="UP000471640"/>
    </source>
</evidence>
<evidence type="ECO:0000256" key="4">
    <source>
        <dbReference type="ARBA" id="ARBA00022960"/>
    </source>
</evidence>
<feature type="compositionally biased region" description="Low complexity" evidence="8">
    <location>
        <begin position="351"/>
        <end position="386"/>
    </location>
</feature>
<feature type="compositionally biased region" description="Polar residues" evidence="8">
    <location>
        <begin position="329"/>
        <end position="343"/>
    </location>
</feature>
<keyword evidence="6 7" id="KW-0961">Cell wall biogenesis/degradation</keyword>
<dbReference type="Proteomes" id="UP000471640">
    <property type="component" value="Unassembled WGS sequence"/>
</dbReference>
<comment type="pathway">
    <text evidence="1 7">Cell wall biogenesis; peptidoglycan biosynthesis.</text>
</comment>
<feature type="compositionally biased region" description="Basic and acidic residues" evidence="8">
    <location>
        <begin position="314"/>
        <end position="324"/>
    </location>
</feature>
<dbReference type="InterPro" id="IPR038063">
    <property type="entry name" value="Transpep_catalytic_dom"/>
</dbReference>
<dbReference type="GO" id="GO:0008360">
    <property type="term" value="P:regulation of cell shape"/>
    <property type="evidence" value="ECO:0007669"/>
    <property type="project" value="UniProtKB-UniRule"/>
</dbReference>
<dbReference type="AlphaFoldDB" id="A0A6P1DYH3"/>
<evidence type="ECO:0000256" key="1">
    <source>
        <dbReference type="ARBA" id="ARBA00004752"/>
    </source>
</evidence>
<feature type="domain" description="L,D-TPase catalytic" evidence="9">
    <location>
        <begin position="87"/>
        <end position="225"/>
    </location>
</feature>
<dbReference type="Gene3D" id="2.40.440.10">
    <property type="entry name" value="L,D-transpeptidase catalytic domain-like"/>
    <property type="match status" value="1"/>
</dbReference>
<feature type="region of interest" description="Disordered" evidence="8">
    <location>
        <begin position="57"/>
        <end position="76"/>
    </location>
</feature>
<dbReference type="GO" id="GO:0071972">
    <property type="term" value="F:peptidoglycan L,D-transpeptidase activity"/>
    <property type="evidence" value="ECO:0007669"/>
    <property type="project" value="TreeGrafter"/>
</dbReference>
<dbReference type="GO" id="GO:0005576">
    <property type="term" value="C:extracellular region"/>
    <property type="evidence" value="ECO:0007669"/>
    <property type="project" value="TreeGrafter"/>
</dbReference>
<feature type="region of interest" description="Disordered" evidence="8">
    <location>
        <begin position="298"/>
        <end position="459"/>
    </location>
</feature>
<evidence type="ECO:0000256" key="2">
    <source>
        <dbReference type="ARBA" id="ARBA00005992"/>
    </source>
</evidence>
<name>A0A6P1DYH3_9GAMM</name>
<keyword evidence="11" id="KW-1185">Reference proteome</keyword>
<gene>
    <name evidence="10" type="ORF">G3480_15840</name>
</gene>
<dbReference type="GO" id="GO:0071555">
    <property type="term" value="P:cell wall organization"/>
    <property type="evidence" value="ECO:0007669"/>
    <property type="project" value="UniProtKB-UniRule"/>
</dbReference>
<feature type="compositionally biased region" description="Low complexity" evidence="8">
    <location>
        <begin position="417"/>
        <end position="438"/>
    </location>
</feature>
<accession>A0A6P1DYH3</accession>
<keyword evidence="3" id="KW-0808">Transferase</keyword>
<organism evidence="10 11">
    <name type="scientific">Thiorhodococcus mannitoliphagus</name>
    <dbReference type="NCBI Taxonomy" id="329406"/>
    <lineage>
        <taxon>Bacteria</taxon>
        <taxon>Pseudomonadati</taxon>
        <taxon>Pseudomonadota</taxon>
        <taxon>Gammaproteobacteria</taxon>
        <taxon>Chromatiales</taxon>
        <taxon>Chromatiaceae</taxon>
        <taxon>Thiorhodococcus</taxon>
    </lineage>
</organism>
<feature type="compositionally biased region" description="Polar residues" evidence="8">
    <location>
        <begin position="301"/>
        <end position="312"/>
    </location>
</feature>
<evidence type="ECO:0000259" key="9">
    <source>
        <dbReference type="PROSITE" id="PS52029"/>
    </source>
</evidence>
<evidence type="ECO:0000256" key="6">
    <source>
        <dbReference type="ARBA" id="ARBA00023316"/>
    </source>
</evidence>
<keyword evidence="5 7" id="KW-0573">Peptidoglycan synthesis</keyword>
<feature type="compositionally biased region" description="Pro residues" evidence="8">
    <location>
        <begin position="387"/>
        <end position="403"/>
    </location>
</feature>
<dbReference type="PANTHER" id="PTHR30582">
    <property type="entry name" value="L,D-TRANSPEPTIDASE"/>
    <property type="match status" value="1"/>
</dbReference>
<sequence>MTHTDNTLSLPLGSLKIALSSLIALSLLGCDGLARFTAKPDKKAEAVVAVEEPAEPAPIPASKEKKPVEKPKKAPLYEWNGDGRSVTRIVINTNEQKARFYADNEEIGWATVATGVSKHPTPTGQFEVMEKVANKRSNLYGKVVKNGKVVKRSVKVGRDSIPAGGTFEGAKMPYFMRLTYDGVGLHAGPIPRPGSPASHGCIRMPSKFAPLAFKHVSEGTSVEIVGKGPSYGDYVAKQRAIAAKRAAERKRVAAAAKQPTKKAATTPVATSVAESTPAAAPAAAAGTVAAAAAVTQTAQAKDSSAATQTLETSPPRETHMRAPAEDSAETSVAAQQSAPTVTQEPAPSAPEPSVETAQAQAPTPAPKAAEPPAAVEADPQPVAAEPLPEPTPPEVAAPKPAKPAEPTQIAAPKPAQEPSAPVVEKPAAAPKPAASVPAAPAPAPAPAASAPPPPAADAG</sequence>
<dbReference type="PROSITE" id="PS52029">
    <property type="entry name" value="LD_TPASE"/>
    <property type="match status" value="1"/>
</dbReference>
<evidence type="ECO:0000256" key="8">
    <source>
        <dbReference type="SAM" id="MobiDB-lite"/>
    </source>
</evidence>
<keyword evidence="4 7" id="KW-0133">Cell shape</keyword>
<proteinExistence type="inferred from homology"/>
<evidence type="ECO:0000256" key="7">
    <source>
        <dbReference type="PROSITE-ProRule" id="PRU01373"/>
    </source>
</evidence>
<dbReference type="EMBL" id="JAAIJR010000068">
    <property type="protein sequence ID" value="NEX21766.1"/>
    <property type="molecule type" value="Genomic_DNA"/>
</dbReference>
<reference evidence="10 11" key="2">
    <citation type="submission" date="2020-02" db="EMBL/GenBank/DDBJ databases">
        <title>Genome sequences of Thiorhodococcus mannitoliphagus and Thiorhodococcus minor, purple sulfur photosynthetic bacteria in the gammaproteobacterial family, Chromatiaceae.</title>
        <authorList>
            <person name="Aviles F.A."/>
            <person name="Meyer T.E."/>
            <person name="Kyndt J.A."/>
        </authorList>
    </citation>
    <scope>NUCLEOTIDE SEQUENCE [LARGE SCALE GENOMIC DNA]</scope>
    <source>
        <strain evidence="10 11">DSM 18266</strain>
    </source>
</reference>
<feature type="active site" description="Nucleophile" evidence="7">
    <location>
        <position position="201"/>
    </location>
</feature>
<evidence type="ECO:0000256" key="3">
    <source>
        <dbReference type="ARBA" id="ARBA00022679"/>
    </source>
</evidence>